<dbReference type="PANTHER" id="PTHR12151:SF25">
    <property type="entry name" value="LINALOOL DEHYDRATASE_ISOMERASE DOMAIN-CONTAINING PROTEIN"/>
    <property type="match status" value="1"/>
</dbReference>
<dbReference type="InterPro" id="IPR013766">
    <property type="entry name" value="Thioredoxin_domain"/>
</dbReference>
<organism evidence="7 8">
    <name type="scientific">Faecalibacter rhinopitheci</name>
    <dbReference type="NCBI Taxonomy" id="2779678"/>
    <lineage>
        <taxon>Bacteria</taxon>
        <taxon>Pseudomonadati</taxon>
        <taxon>Bacteroidota</taxon>
        <taxon>Flavobacteriia</taxon>
        <taxon>Flavobacteriales</taxon>
        <taxon>Weeksellaceae</taxon>
        <taxon>Faecalibacter</taxon>
    </lineage>
</organism>
<feature type="binding site" evidence="3">
    <location>
        <position position="68"/>
    </location>
    <ligand>
        <name>Cu cation</name>
        <dbReference type="ChEBI" id="CHEBI:23378"/>
    </ligand>
</feature>
<feature type="transmembrane region" description="Helical" evidence="5">
    <location>
        <begin position="6"/>
        <end position="22"/>
    </location>
</feature>
<dbReference type="InterPro" id="IPR003782">
    <property type="entry name" value="SCO1/SenC"/>
</dbReference>
<dbReference type="EMBL" id="JADGIK010000002">
    <property type="protein sequence ID" value="MBF0596457.1"/>
    <property type="molecule type" value="Genomic_DNA"/>
</dbReference>
<dbReference type="AlphaFoldDB" id="A0A8J7FRY7"/>
<dbReference type="Proteomes" id="UP000608754">
    <property type="component" value="Unassembled WGS sequence"/>
</dbReference>
<dbReference type="CDD" id="cd02968">
    <property type="entry name" value="SCO"/>
    <property type="match status" value="1"/>
</dbReference>
<dbReference type="SUPFAM" id="SSF52833">
    <property type="entry name" value="Thioredoxin-like"/>
    <property type="match status" value="1"/>
</dbReference>
<dbReference type="PROSITE" id="PS51352">
    <property type="entry name" value="THIOREDOXIN_2"/>
    <property type="match status" value="1"/>
</dbReference>
<gene>
    <name evidence="7" type="ORF">IM532_03115</name>
</gene>
<evidence type="ECO:0000259" key="6">
    <source>
        <dbReference type="PROSITE" id="PS51352"/>
    </source>
</evidence>
<comment type="similarity">
    <text evidence="1">Belongs to the SCO1/2 family.</text>
</comment>
<evidence type="ECO:0000313" key="7">
    <source>
        <dbReference type="EMBL" id="MBF0596457.1"/>
    </source>
</evidence>
<accession>A0A8J7FRY7</accession>
<dbReference type="InterPro" id="IPR036249">
    <property type="entry name" value="Thioredoxin-like_sf"/>
</dbReference>
<feature type="binding site" evidence="3">
    <location>
        <position position="72"/>
    </location>
    <ligand>
        <name>Cu cation</name>
        <dbReference type="ChEBI" id="CHEBI:23378"/>
    </ligand>
</feature>
<sequence length="218" mass="24967">MNKQLIGVITIVALVIGFFYWNKSKSGNDLIKVMAVPEFEMTNQYNEKISNRDMLGKVYLVEFFFTSCPTICPVMKQNLRLIEDKINNPKFGIISITIDPKRDTPERLLSHYKQIQAKSPNWYMLTEDRDYIQSISEKFNIYIGDAKDEGKSLDHSGQFALVDKEGRIRSRVNGHGIPKLYYSGLNYTDSAGTKPSLNGTFHPDVEMAIEDIQKLLNE</sequence>
<dbReference type="Gene3D" id="3.40.30.10">
    <property type="entry name" value="Glutaredoxin"/>
    <property type="match status" value="1"/>
</dbReference>
<dbReference type="RefSeq" id="WP_194181993.1">
    <property type="nucleotide sequence ID" value="NZ_JADGIK010000002.1"/>
</dbReference>
<keyword evidence="5" id="KW-0472">Membrane</keyword>
<name>A0A8J7FRY7_9FLAO</name>
<dbReference type="GO" id="GO:0046872">
    <property type="term" value="F:metal ion binding"/>
    <property type="evidence" value="ECO:0007669"/>
    <property type="project" value="UniProtKB-KW"/>
</dbReference>
<comment type="caution">
    <text evidence="7">The sequence shown here is derived from an EMBL/GenBank/DDBJ whole genome shotgun (WGS) entry which is preliminary data.</text>
</comment>
<feature type="disulfide bond" description="Redox-active" evidence="4">
    <location>
        <begin position="68"/>
        <end position="72"/>
    </location>
</feature>
<keyword evidence="5" id="KW-0812">Transmembrane</keyword>
<keyword evidence="4" id="KW-1015">Disulfide bond</keyword>
<evidence type="ECO:0000256" key="4">
    <source>
        <dbReference type="PIRSR" id="PIRSR603782-2"/>
    </source>
</evidence>
<protein>
    <submittedName>
        <fullName evidence="7">SCO family protein</fullName>
    </submittedName>
</protein>
<evidence type="ECO:0000256" key="1">
    <source>
        <dbReference type="ARBA" id="ARBA00010996"/>
    </source>
</evidence>
<dbReference type="PANTHER" id="PTHR12151">
    <property type="entry name" value="ELECTRON TRANSPORT PROTIN SCO1/SENC FAMILY MEMBER"/>
    <property type="match status" value="1"/>
</dbReference>
<proteinExistence type="inferred from homology"/>
<feature type="binding site" evidence="3">
    <location>
        <position position="155"/>
    </location>
    <ligand>
        <name>Cu cation</name>
        <dbReference type="ChEBI" id="CHEBI:23378"/>
    </ligand>
</feature>
<evidence type="ECO:0000256" key="3">
    <source>
        <dbReference type="PIRSR" id="PIRSR603782-1"/>
    </source>
</evidence>
<feature type="domain" description="Thioredoxin" evidence="6">
    <location>
        <begin position="30"/>
        <end position="193"/>
    </location>
</feature>
<keyword evidence="5" id="KW-1133">Transmembrane helix</keyword>
<dbReference type="Pfam" id="PF02630">
    <property type="entry name" value="SCO1-SenC"/>
    <property type="match status" value="1"/>
</dbReference>
<evidence type="ECO:0000256" key="5">
    <source>
        <dbReference type="SAM" id="Phobius"/>
    </source>
</evidence>
<evidence type="ECO:0000313" key="8">
    <source>
        <dbReference type="Proteomes" id="UP000608754"/>
    </source>
</evidence>
<keyword evidence="2 3" id="KW-0186">Copper</keyword>
<evidence type="ECO:0000256" key="2">
    <source>
        <dbReference type="ARBA" id="ARBA00023008"/>
    </source>
</evidence>
<reference evidence="7" key="1">
    <citation type="submission" date="2020-10" db="EMBL/GenBank/DDBJ databases">
        <authorList>
            <person name="Lu T."/>
            <person name="Wang Q."/>
            <person name="Han X."/>
        </authorList>
    </citation>
    <scope>NUCLEOTIDE SEQUENCE</scope>
    <source>
        <strain evidence="7">WQ 117</strain>
    </source>
</reference>
<keyword evidence="8" id="KW-1185">Reference proteome</keyword>
<keyword evidence="3" id="KW-0479">Metal-binding</keyword>